<accession>A0A7W7T4C4</accession>
<dbReference type="InterPro" id="IPR054712">
    <property type="entry name" value="Cas3-like_dom"/>
</dbReference>
<dbReference type="GO" id="GO:0005524">
    <property type="term" value="F:ATP binding"/>
    <property type="evidence" value="ECO:0007669"/>
    <property type="project" value="UniProtKB-KW"/>
</dbReference>
<evidence type="ECO:0000256" key="9">
    <source>
        <dbReference type="ARBA" id="ARBA00023118"/>
    </source>
</evidence>
<keyword evidence="6 13" id="KW-0378">Hydrolase</keyword>
<dbReference type="Proteomes" id="UP000542674">
    <property type="component" value="Unassembled WGS sequence"/>
</dbReference>
<dbReference type="GO" id="GO:0016787">
    <property type="term" value="F:hydrolase activity"/>
    <property type="evidence" value="ECO:0007669"/>
    <property type="project" value="UniProtKB-KW"/>
</dbReference>
<reference evidence="13 14" key="1">
    <citation type="submission" date="2020-08" db="EMBL/GenBank/DDBJ databases">
        <title>Sequencing the genomes of 1000 actinobacteria strains.</title>
        <authorList>
            <person name="Klenk H.-P."/>
        </authorList>
    </citation>
    <scope>NUCLEOTIDE SEQUENCE [LARGE SCALE GENOMIC DNA]</scope>
    <source>
        <strain evidence="13 14">DSM 45084</strain>
    </source>
</reference>
<dbReference type="Gene3D" id="3.40.50.300">
    <property type="entry name" value="P-loop containing nucleotide triphosphate hydrolases"/>
    <property type="match status" value="2"/>
</dbReference>
<sequence length="769" mass="83871">MWGKWTSKGIHPLICHLIDTASVARELSLSGPGCRDALRAAFAPLGDADGWIALLSGIHDIGKCSPGFQGIRGEEAAVRLDEADDVRFVAKVDGVRRVDVPHGLVTAVHVKDMLTSWGAGLAVADEIAVTLGGHHGYFPKSSAVTQARAARNDLGGTTWAALRDDMVLQVADALGLPDPRTLPWSRVGFGVVEGLTLAALTTVADWIASDVSNYESPEEPVDLAAYTKAARERAVKAVAKAGIDRWVPPTDTSFLALHHDHPRPVQAAVERLVADRTGPTLVVVEAPTGEGKTRLAFQAAATLVRDLGPAGVYVAMPTKATSNQVLAEFEKMLKRTGDGTPIRLVHSEAREHLAERPIEPSDVGRDDPDDSDVAAREWFTRKKSLLAALGVGTVDQVLRAAIRTGHGYVRLGGLSGKVVVFDEVHAYDTHMTTLFERLLMWLGRLGVSVVVLSATLPTRRRNALTRAWQAGLTDSRPSAVADVPRCADYPRVTVADAAGVVAEGADTSEINQERDVRLDHPVSDDEIVPWLVKRAGCVASIHNTVGRAKHVYDEVDKAVALLPEAKRPKVKLIHGQLDRAQRRELEAWLKAQYGPGGQRTPAIVVGTQVLEQSLDLDFDAMLTDLAPIDLLIQRAGRVHRHARRGPLVLGITGVTDTDGPPVFPRYTVYSRYILSRTWALVRGRKIIHCPREVPELVDKVYGPADAVPCPPGWEKAWHRYEESDRARAERELDRARDLYLPMPIGEVRLEGLSGHPQDPRKTRRQGRKR</sequence>
<dbReference type="GO" id="GO:0046872">
    <property type="term" value="F:metal ion binding"/>
    <property type="evidence" value="ECO:0007669"/>
    <property type="project" value="UniProtKB-KW"/>
</dbReference>
<evidence type="ECO:0000259" key="11">
    <source>
        <dbReference type="PROSITE" id="PS51192"/>
    </source>
</evidence>
<comment type="similarity">
    <text evidence="2">In the central section; belongs to the CRISPR-associated helicase Cas3 family.</text>
</comment>
<dbReference type="InterPro" id="IPR001650">
    <property type="entry name" value="Helicase_C-like"/>
</dbReference>
<dbReference type="InterPro" id="IPR027417">
    <property type="entry name" value="P-loop_NTPase"/>
</dbReference>
<evidence type="ECO:0000256" key="8">
    <source>
        <dbReference type="ARBA" id="ARBA00022840"/>
    </source>
</evidence>
<evidence type="ECO:0000256" key="4">
    <source>
        <dbReference type="ARBA" id="ARBA00022723"/>
    </source>
</evidence>
<dbReference type="SMART" id="SM00490">
    <property type="entry name" value="HELICc"/>
    <property type="match status" value="1"/>
</dbReference>
<dbReference type="GO" id="GO:0003724">
    <property type="term" value="F:RNA helicase activity"/>
    <property type="evidence" value="ECO:0007669"/>
    <property type="project" value="TreeGrafter"/>
</dbReference>
<keyword evidence="8" id="KW-0067">ATP-binding</keyword>
<evidence type="ECO:0000256" key="1">
    <source>
        <dbReference type="ARBA" id="ARBA00006847"/>
    </source>
</evidence>
<dbReference type="PANTHER" id="PTHR47963:SF9">
    <property type="entry name" value="CRISPR-ASSOCIATED ENDONUCLEASE_HELICASE CAS3"/>
    <property type="match status" value="1"/>
</dbReference>
<dbReference type="SMART" id="SM00487">
    <property type="entry name" value="DEXDc"/>
    <property type="match status" value="1"/>
</dbReference>
<evidence type="ECO:0000259" key="12">
    <source>
        <dbReference type="PROSITE" id="PS51643"/>
    </source>
</evidence>
<keyword evidence="14" id="KW-1185">Reference proteome</keyword>
<keyword evidence="9" id="KW-0051">Antiviral defense</keyword>
<dbReference type="GO" id="GO:0003723">
    <property type="term" value="F:RNA binding"/>
    <property type="evidence" value="ECO:0007669"/>
    <property type="project" value="TreeGrafter"/>
</dbReference>
<dbReference type="PANTHER" id="PTHR47963">
    <property type="entry name" value="DEAD-BOX ATP-DEPENDENT RNA HELICASE 47, MITOCHONDRIAL"/>
    <property type="match status" value="1"/>
</dbReference>
<feature type="domain" description="HD Cas3-type" evidence="12">
    <location>
        <begin position="6"/>
        <end position="207"/>
    </location>
</feature>
<name>A0A7W7T4C4_9PSEU</name>
<dbReference type="EMBL" id="JACHJS010000001">
    <property type="protein sequence ID" value="MBB4966292.1"/>
    <property type="molecule type" value="Genomic_DNA"/>
</dbReference>
<dbReference type="SUPFAM" id="SSF52540">
    <property type="entry name" value="P-loop containing nucleoside triphosphate hydrolases"/>
    <property type="match status" value="1"/>
</dbReference>
<evidence type="ECO:0000256" key="7">
    <source>
        <dbReference type="ARBA" id="ARBA00022806"/>
    </source>
</evidence>
<comment type="caution">
    <text evidence="13">The sequence shown here is derived from an EMBL/GenBank/DDBJ whole genome shotgun (WGS) entry which is preliminary data.</text>
</comment>
<gene>
    <name evidence="13" type="ORF">F4559_003651</name>
</gene>
<dbReference type="Pfam" id="PF18019">
    <property type="entry name" value="Cas3_HD"/>
    <property type="match status" value="1"/>
</dbReference>
<keyword evidence="5" id="KW-0547">Nucleotide-binding</keyword>
<dbReference type="NCBIfam" id="TIGR01596">
    <property type="entry name" value="cas3_HD"/>
    <property type="match status" value="1"/>
</dbReference>
<dbReference type="EC" id="3.6.4.-" evidence="13"/>
<dbReference type="AlphaFoldDB" id="A0A7W7T4C4"/>
<feature type="domain" description="Helicase ATP-binding" evidence="11">
    <location>
        <begin position="273"/>
        <end position="474"/>
    </location>
</feature>
<dbReference type="Pfam" id="PF22590">
    <property type="entry name" value="Cas3-like_C_2"/>
    <property type="match status" value="1"/>
</dbReference>
<dbReference type="InterPro" id="IPR038257">
    <property type="entry name" value="CRISPR-assoc_Cas3_HD_sf"/>
</dbReference>
<dbReference type="Gene3D" id="1.10.3210.30">
    <property type="match status" value="1"/>
</dbReference>
<keyword evidence="3" id="KW-0540">Nuclease</keyword>
<keyword evidence="7 13" id="KW-0347">Helicase</keyword>
<evidence type="ECO:0000256" key="6">
    <source>
        <dbReference type="ARBA" id="ARBA00022801"/>
    </source>
</evidence>
<feature type="region of interest" description="Disordered" evidence="10">
    <location>
        <begin position="749"/>
        <end position="769"/>
    </location>
</feature>
<dbReference type="InterPro" id="IPR006483">
    <property type="entry name" value="CRISPR-assoc_Cas3_HD"/>
</dbReference>
<dbReference type="RefSeq" id="WP_184670205.1">
    <property type="nucleotide sequence ID" value="NZ_BAABAI010000026.1"/>
</dbReference>
<dbReference type="NCBIfam" id="TIGR01587">
    <property type="entry name" value="cas3_core"/>
    <property type="match status" value="1"/>
</dbReference>
<dbReference type="EC" id="3.1.-.-" evidence="13"/>
<dbReference type="InterPro" id="IPR014001">
    <property type="entry name" value="Helicase_ATP-bd"/>
</dbReference>
<protein>
    <submittedName>
        <fullName evidence="13">CRISPR-associated endonuclease/helicase Cas3</fullName>
        <ecNumber evidence="13">3.1.-.-</ecNumber>
        <ecNumber evidence="13">3.6.4.-</ecNumber>
    </submittedName>
</protein>
<keyword evidence="4" id="KW-0479">Metal-binding</keyword>
<evidence type="ECO:0000256" key="10">
    <source>
        <dbReference type="SAM" id="MobiDB-lite"/>
    </source>
</evidence>
<dbReference type="InterPro" id="IPR006474">
    <property type="entry name" value="Helicase_Cas3_CRISPR-ass_core"/>
</dbReference>
<evidence type="ECO:0000256" key="5">
    <source>
        <dbReference type="ARBA" id="ARBA00022741"/>
    </source>
</evidence>
<keyword evidence="13" id="KW-0255">Endonuclease</keyword>
<dbReference type="CDD" id="cd09641">
    <property type="entry name" value="Cas3''_I"/>
    <property type="match status" value="1"/>
</dbReference>
<evidence type="ECO:0000256" key="2">
    <source>
        <dbReference type="ARBA" id="ARBA00009046"/>
    </source>
</evidence>
<dbReference type="InterPro" id="IPR050547">
    <property type="entry name" value="DEAD_box_RNA_helicases"/>
</dbReference>
<dbReference type="GO" id="GO:0004519">
    <property type="term" value="F:endonuclease activity"/>
    <property type="evidence" value="ECO:0007669"/>
    <property type="project" value="UniProtKB-KW"/>
</dbReference>
<comment type="similarity">
    <text evidence="1">In the N-terminal section; belongs to the CRISPR-associated nuclease Cas3-HD family.</text>
</comment>
<dbReference type="PROSITE" id="PS51643">
    <property type="entry name" value="HD_CAS3"/>
    <property type="match status" value="1"/>
</dbReference>
<evidence type="ECO:0000256" key="3">
    <source>
        <dbReference type="ARBA" id="ARBA00022722"/>
    </source>
</evidence>
<organism evidence="13 14">
    <name type="scientific">Saccharothrix violaceirubra</name>
    <dbReference type="NCBI Taxonomy" id="413306"/>
    <lineage>
        <taxon>Bacteria</taxon>
        <taxon>Bacillati</taxon>
        <taxon>Actinomycetota</taxon>
        <taxon>Actinomycetes</taxon>
        <taxon>Pseudonocardiales</taxon>
        <taxon>Pseudonocardiaceae</taxon>
        <taxon>Saccharothrix</taxon>
    </lineage>
</organism>
<dbReference type="InterPro" id="IPR011545">
    <property type="entry name" value="DEAD/DEAH_box_helicase_dom"/>
</dbReference>
<evidence type="ECO:0000313" key="13">
    <source>
        <dbReference type="EMBL" id="MBB4966292.1"/>
    </source>
</evidence>
<evidence type="ECO:0000313" key="14">
    <source>
        <dbReference type="Proteomes" id="UP000542674"/>
    </source>
</evidence>
<dbReference type="Pfam" id="PF00270">
    <property type="entry name" value="DEAD"/>
    <property type="match status" value="1"/>
</dbReference>
<dbReference type="GO" id="GO:0051607">
    <property type="term" value="P:defense response to virus"/>
    <property type="evidence" value="ECO:0007669"/>
    <property type="project" value="UniProtKB-KW"/>
</dbReference>
<dbReference type="PROSITE" id="PS51192">
    <property type="entry name" value="HELICASE_ATP_BIND_1"/>
    <property type="match status" value="1"/>
</dbReference>
<proteinExistence type="inferred from homology"/>